<gene>
    <name evidence="4" type="ORF">GCM10007907_04070</name>
</gene>
<sequence length="251" mass="27745">MALVTKRDLKVAALVLGICCSAHALAESLPLVSGNDYAPYADEKLPHGGMATEIVQKAFEAAGLKSHIDWLPWARNLAAVQSGRYAATYPYRKTAERKRDFYFSEPVFESEERIFARRGSKLNGADLSSVLKKRICLPPGWSAPDPIATLLAKEKIQVERPNDISTCIRMIAVGRADFFVTDGIQGRATLAQIRQQDVVQMPGVVARSAYHLLTARNNEHAVRWLNAFNQGLAQLKKSGAYRRIVLEHGGE</sequence>
<name>A0ABQ5YB30_9NEIS</name>
<proteinExistence type="predicted"/>
<dbReference type="Gene3D" id="3.40.190.10">
    <property type="entry name" value="Periplasmic binding protein-like II"/>
    <property type="match status" value="2"/>
</dbReference>
<feature type="domain" description="Solute-binding protein family 3/N-terminal" evidence="3">
    <location>
        <begin position="28"/>
        <end position="251"/>
    </location>
</feature>
<dbReference type="SUPFAM" id="SSF53850">
    <property type="entry name" value="Periplasmic binding protein-like II"/>
    <property type="match status" value="1"/>
</dbReference>
<organism evidence="4 5">
    <name type="scientific">Chitinimonas prasina</name>
    <dbReference type="NCBI Taxonomy" id="1434937"/>
    <lineage>
        <taxon>Bacteria</taxon>
        <taxon>Pseudomonadati</taxon>
        <taxon>Pseudomonadota</taxon>
        <taxon>Betaproteobacteria</taxon>
        <taxon>Neisseriales</taxon>
        <taxon>Chitinibacteraceae</taxon>
        <taxon>Chitinimonas</taxon>
    </lineage>
</organism>
<evidence type="ECO:0000313" key="5">
    <source>
        <dbReference type="Proteomes" id="UP001156706"/>
    </source>
</evidence>
<evidence type="ECO:0000313" key="4">
    <source>
        <dbReference type="EMBL" id="GLR11617.1"/>
    </source>
</evidence>
<dbReference type="PANTHER" id="PTHR35936:SF25">
    <property type="entry name" value="ABC TRANSPORTER SUBSTRATE-BINDING PROTEIN"/>
    <property type="match status" value="1"/>
</dbReference>
<dbReference type="SMART" id="SM00062">
    <property type="entry name" value="PBPb"/>
    <property type="match status" value="1"/>
</dbReference>
<dbReference type="PANTHER" id="PTHR35936">
    <property type="entry name" value="MEMBRANE-BOUND LYTIC MUREIN TRANSGLYCOSYLASE F"/>
    <property type="match status" value="1"/>
</dbReference>
<evidence type="ECO:0000256" key="1">
    <source>
        <dbReference type="ARBA" id="ARBA00022729"/>
    </source>
</evidence>
<keyword evidence="1 2" id="KW-0732">Signal</keyword>
<feature type="chain" id="PRO_5046577212" evidence="2">
    <location>
        <begin position="27"/>
        <end position="251"/>
    </location>
</feature>
<accession>A0ABQ5YB30</accession>
<dbReference type="InterPro" id="IPR001638">
    <property type="entry name" value="Solute-binding_3/MltF_N"/>
</dbReference>
<protein>
    <submittedName>
        <fullName evidence="4">ABC transporter substrate-binding protein</fullName>
    </submittedName>
</protein>
<dbReference type="Pfam" id="PF00497">
    <property type="entry name" value="SBP_bac_3"/>
    <property type="match status" value="1"/>
</dbReference>
<dbReference type="Proteomes" id="UP001156706">
    <property type="component" value="Unassembled WGS sequence"/>
</dbReference>
<feature type="signal peptide" evidence="2">
    <location>
        <begin position="1"/>
        <end position="26"/>
    </location>
</feature>
<comment type="caution">
    <text evidence="4">The sequence shown here is derived from an EMBL/GenBank/DDBJ whole genome shotgun (WGS) entry which is preliminary data.</text>
</comment>
<reference evidence="5" key="1">
    <citation type="journal article" date="2019" name="Int. J. Syst. Evol. Microbiol.">
        <title>The Global Catalogue of Microorganisms (GCM) 10K type strain sequencing project: providing services to taxonomists for standard genome sequencing and annotation.</title>
        <authorList>
            <consortium name="The Broad Institute Genomics Platform"/>
            <consortium name="The Broad Institute Genome Sequencing Center for Infectious Disease"/>
            <person name="Wu L."/>
            <person name="Ma J."/>
        </authorList>
    </citation>
    <scope>NUCLEOTIDE SEQUENCE [LARGE SCALE GENOMIC DNA]</scope>
    <source>
        <strain evidence="5">NBRC 110044</strain>
    </source>
</reference>
<keyword evidence="5" id="KW-1185">Reference proteome</keyword>
<dbReference type="EMBL" id="BSOG01000001">
    <property type="protein sequence ID" value="GLR11617.1"/>
    <property type="molecule type" value="Genomic_DNA"/>
</dbReference>
<evidence type="ECO:0000256" key="2">
    <source>
        <dbReference type="SAM" id="SignalP"/>
    </source>
</evidence>
<evidence type="ECO:0000259" key="3">
    <source>
        <dbReference type="SMART" id="SM00062"/>
    </source>
</evidence>